<keyword evidence="14 22" id="KW-0472">Membrane</keyword>
<dbReference type="PIRSF" id="PIRSF000641">
    <property type="entry name" value="SRK"/>
    <property type="match status" value="1"/>
</dbReference>
<evidence type="ECO:0000256" key="1">
    <source>
        <dbReference type="ARBA" id="ARBA00004251"/>
    </source>
</evidence>
<dbReference type="GO" id="GO:0030246">
    <property type="term" value="F:carbohydrate binding"/>
    <property type="evidence" value="ECO:0007669"/>
    <property type="project" value="UniProtKB-KW"/>
</dbReference>
<evidence type="ECO:0000256" key="9">
    <source>
        <dbReference type="ARBA" id="ARBA00022734"/>
    </source>
</evidence>
<evidence type="ECO:0000256" key="8">
    <source>
        <dbReference type="ARBA" id="ARBA00022729"/>
    </source>
</evidence>
<reference evidence="27 28" key="1">
    <citation type="journal article" date="2010" name="Nature">
        <title>Genome sequencing and analysis of the model grass Brachypodium distachyon.</title>
        <authorList>
            <consortium name="International Brachypodium Initiative"/>
        </authorList>
    </citation>
    <scope>NUCLEOTIDE SEQUENCE [LARGE SCALE GENOMIC DNA]</scope>
    <source>
        <strain evidence="27">Bd21</strain>
        <strain evidence="28">cv. Bd21</strain>
    </source>
</reference>
<evidence type="ECO:0000256" key="4">
    <source>
        <dbReference type="ARBA" id="ARBA00022536"/>
    </source>
</evidence>
<keyword evidence="16" id="KW-0675">Receptor</keyword>
<dbReference type="Pfam" id="PF01453">
    <property type="entry name" value="B_lectin"/>
    <property type="match status" value="1"/>
</dbReference>
<dbReference type="GO" id="GO:0051707">
    <property type="term" value="P:response to other organism"/>
    <property type="evidence" value="ECO:0007669"/>
    <property type="project" value="UniProtKB-ARBA"/>
</dbReference>
<feature type="transmembrane region" description="Helical" evidence="22">
    <location>
        <begin position="416"/>
        <end position="438"/>
    </location>
</feature>
<reference evidence="27" key="2">
    <citation type="submission" date="2017-06" db="EMBL/GenBank/DDBJ databases">
        <title>WGS assembly of Brachypodium distachyon.</title>
        <authorList>
            <consortium name="The International Brachypodium Initiative"/>
            <person name="Lucas S."/>
            <person name="Harmon-Smith M."/>
            <person name="Lail K."/>
            <person name="Tice H."/>
            <person name="Grimwood J."/>
            <person name="Bruce D."/>
            <person name="Barry K."/>
            <person name="Shu S."/>
            <person name="Lindquist E."/>
            <person name="Wang M."/>
            <person name="Pitluck S."/>
            <person name="Vogel J.P."/>
            <person name="Garvin D.F."/>
            <person name="Mockler T.C."/>
            <person name="Schmutz J."/>
            <person name="Rokhsar D."/>
            <person name="Bevan M.W."/>
        </authorList>
    </citation>
    <scope>NUCLEOTIDE SEQUENCE</scope>
    <source>
        <strain evidence="27">Bd21</strain>
    </source>
</reference>
<keyword evidence="9" id="KW-0430">Lectin</keyword>
<dbReference type="GO" id="GO:0004674">
    <property type="term" value="F:protein serine/threonine kinase activity"/>
    <property type="evidence" value="ECO:0007669"/>
    <property type="project" value="UniProtKB-KW"/>
</dbReference>
<dbReference type="InterPro" id="IPR008271">
    <property type="entry name" value="Ser/Thr_kinase_AS"/>
</dbReference>
<dbReference type="AlphaFoldDB" id="I1HDE8"/>
<evidence type="ECO:0000259" key="24">
    <source>
        <dbReference type="PROSITE" id="PS50011"/>
    </source>
</evidence>
<keyword evidence="3 20" id="KW-0723">Serine/threonine-protein kinase</keyword>
<name>I1HDE8_BRADI</name>
<dbReference type="InterPro" id="IPR017441">
    <property type="entry name" value="Protein_kinase_ATP_BS"/>
</dbReference>
<dbReference type="SUPFAM" id="SSF51110">
    <property type="entry name" value="alpha-D-mannose-specific plant lectins"/>
    <property type="match status" value="1"/>
</dbReference>
<dbReference type="PROSITE" id="PS00107">
    <property type="entry name" value="PROTEIN_KINASE_ATP"/>
    <property type="match status" value="1"/>
</dbReference>
<sequence>MNCMCSFSAFFAALIPYMILAFDGSQAAIATDTLFPGQSISGSETLVSKNGVFELGFFSPDPGDTRLYLAIQYKNLAAIHPVRFRLGDRVPVTRFPNVTLRLVAGTLQIEELGSVLWNSSSEEDGSASVAAVLHNNGNFVVRDPTSHSKVIWQSFDHPADALLPGARLGFDMVSRANISLTVYRDPYNCTLMIDQSRKMGFVMFIDGLHGHEHLGTFPDWMFTYEEGSLVRLNDPGNPNDLEFLRLRVGHVSLLRWIDNATITGWQPLWSYPSSCKISAFYCGAFGVCTSAGTCGCIDGYQPSDTNEWKLGHFVSGCSRITPSNCRDGISTDLFILSGNLQELPDQPKDTRAETSQDCEATCLSNCQCVAYSYDHSECKIWYEKLLNLTSANNMLQAKIYIRIGTSHGKRLRHIQLVILVIGSISVALLIMLVLIWVYNRSSRQTEVEGFLAVYSYAQLKRATRNFSDKLGEGGFGSVFRGTIAGSTDVAVKKLNGLGHRDRDKNFRAEVQTLGMIQHTNLVRLLGFCTEGTRRLLVYEYMPNGSLDSHLFPERSILSWHLRHRIAIGIAKGLAYLHEECRHCIIHCDIKPENILLNAELCPKIADFGMAKLLGRDFNAALTTLRGTIGYLAPEWVSGEAINHKADVYSFGIVLLELISGRRTAGNTRYGNHVYFPLHAAAKVNEGDVLCLLDGRLGGDGNVRELDVTCRVACWCIQDDEIHRPSMGQVVRMLEGVVDTELPPIPSSFQHLVDGDDSGIYPAEG</sequence>
<evidence type="ECO:0000256" key="12">
    <source>
        <dbReference type="ARBA" id="ARBA00022840"/>
    </source>
</evidence>
<feature type="domain" description="Apple" evidence="26">
    <location>
        <begin position="325"/>
        <end position="404"/>
    </location>
</feature>
<dbReference type="HOGENOM" id="CLU_000288_116_2_1"/>
<dbReference type="CDD" id="cd00028">
    <property type="entry name" value="B_lectin"/>
    <property type="match status" value="1"/>
</dbReference>
<accession>I1HDE8</accession>
<evidence type="ECO:0000256" key="16">
    <source>
        <dbReference type="ARBA" id="ARBA00023170"/>
    </source>
</evidence>
<evidence type="ECO:0000313" key="29">
    <source>
        <dbReference type="Proteomes" id="UP000008810"/>
    </source>
</evidence>
<keyword evidence="29" id="KW-1185">Reference proteome</keyword>
<evidence type="ECO:0000256" key="20">
    <source>
        <dbReference type="PIRNR" id="PIRNR000641"/>
    </source>
</evidence>
<evidence type="ECO:0000256" key="2">
    <source>
        <dbReference type="ARBA" id="ARBA00022475"/>
    </source>
</evidence>
<dbReference type="SMART" id="SM00220">
    <property type="entry name" value="S_TKc"/>
    <property type="match status" value="1"/>
</dbReference>
<keyword evidence="7 22" id="KW-0812">Transmembrane</keyword>
<feature type="binding site" evidence="21">
    <location>
        <position position="493"/>
    </location>
    <ligand>
        <name>ATP</name>
        <dbReference type="ChEBI" id="CHEBI:30616"/>
    </ligand>
</feature>
<dbReference type="GO" id="GO:0005524">
    <property type="term" value="F:ATP binding"/>
    <property type="evidence" value="ECO:0007669"/>
    <property type="project" value="UniProtKB-UniRule"/>
</dbReference>
<dbReference type="Gene3D" id="2.90.10.10">
    <property type="entry name" value="Bulb-type lectin domain"/>
    <property type="match status" value="1"/>
</dbReference>
<gene>
    <name evidence="28" type="primary">LOC100824172</name>
    <name evidence="27" type="ORF">BRADI_2g07337v3</name>
</gene>
<reference evidence="28" key="3">
    <citation type="submission" date="2018-08" db="UniProtKB">
        <authorList>
            <consortium name="EnsemblPlants"/>
        </authorList>
    </citation>
    <scope>IDENTIFICATION</scope>
    <source>
        <strain evidence="28">cv. Bd21</strain>
    </source>
</reference>
<dbReference type="FunFam" id="1.10.510.10:FF:000227">
    <property type="entry name" value="Serine/threonine-protein kinase"/>
    <property type="match status" value="1"/>
</dbReference>
<dbReference type="EnsemblPlants" id="KQK03358">
    <property type="protein sequence ID" value="KQK03358"/>
    <property type="gene ID" value="BRADI_2g07337v3"/>
</dbReference>
<evidence type="ECO:0000256" key="6">
    <source>
        <dbReference type="ARBA" id="ARBA00022679"/>
    </source>
</evidence>
<evidence type="ECO:0000256" key="10">
    <source>
        <dbReference type="ARBA" id="ARBA00022741"/>
    </source>
</evidence>
<evidence type="ECO:0000256" key="21">
    <source>
        <dbReference type="PROSITE-ProRule" id="PRU10141"/>
    </source>
</evidence>
<dbReference type="PROSITE" id="PS50927">
    <property type="entry name" value="BULB_LECTIN"/>
    <property type="match status" value="1"/>
</dbReference>
<evidence type="ECO:0000256" key="15">
    <source>
        <dbReference type="ARBA" id="ARBA00023157"/>
    </source>
</evidence>
<dbReference type="FunFam" id="2.90.10.10:FF:000009">
    <property type="entry name" value="Receptor-like serine/threonine-protein kinase SD1-8"/>
    <property type="match status" value="1"/>
</dbReference>
<evidence type="ECO:0000256" key="3">
    <source>
        <dbReference type="ARBA" id="ARBA00022527"/>
    </source>
</evidence>
<dbReference type="SUPFAM" id="SSF56112">
    <property type="entry name" value="Protein kinase-like (PK-like)"/>
    <property type="match status" value="1"/>
</dbReference>
<dbReference type="CDD" id="cd14066">
    <property type="entry name" value="STKc_IRAK"/>
    <property type="match status" value="1"/>
</dbReference>
<keyword evidence="6 20" id="KW-0808">Transferase</keyword>
<dbReference type="Gramene" id="KQK03358">
    <property type="protein sequence ID" value="KQK03358"/>
    <property type="gene ID" value="BRADI_2g07337v3"/>
</dbReference>
<dbReference type="Gene3D" id="1.10.510.10">
    <property type="entry name" value="Transferase(Phosphotransferase) domain 1"/>
    <property type="match status" value="1"/>
</dbReference>
<dbReference type="GO" id="GO:0005886">
    <property type="term" value="C:plasma membrane"/>
    <property type="evidence" value="ECO:0007669"/>
    <property type="project" value="UniProtKB-SubCell"/>
</dbReference>
<dbReference type="InterPro" id="IPR000719">
    <property type="entry name" value="Prot_kinase_dom"/>
</dbReference>
<keyword evidence="12 20" id="KW-0067">ATP-binding</keyword>
<dbReference type="PROSITE" id="PS50948">
    <property type="entry name" value="PAN"/>
    <property type="match status" value="1"/>
</dbReference>
<keyword evidence="4" id="KW-0245">EGF-like domain</keyword>
<evidence type="ECO:0000256" key="13">
    <source>
        <dbReference type="ARBA" id="ARBA00022989"/>
    </source>
</evidence>
<dbReference type="Pfam" id="PF00069">
    <property type="entry name" value="Pkinase"/>
    <property type="match status" value="1"/>
</dbReference>
<comment type="catalytic activity">
    <reaction evidence="18 20">
        <text>L-threonyl-[protein] + ATP = O-phospho-L-threonyl-[protein] + ADP + H(+)</text>
        <dbReference type="Rhea" id="RHEA:46608"/>
        <dbReference type="Rhea" id="RHEA-COMP:11060"/>
        <dbReference type="Rhea" id="RHEA-COMP:11605"/>
        <dbReference type="ChEBI" id="CHEBI:15378"/>
        <dbReference type="ChEBI" id="CHEBI:30013"/>
        <dbReference type="ChEBI" id="CHEBI:30616"/>
        <dbReference type="ChEBI" id="CHEBI:61977"/>
        <dbReference type="ChEBI" id="CHEBI:456216"/>
        <dbReference type="EC" id="2.7.11.1"/>
    </reaction>
</comment>
<dbReference type="RefSeq" id="XP_010230641.1">
    <property type="nucleotide sequence ID" value="XM_010232339.2"/>
</dbReference>
<feature type="signal peptide" evidence="23">
    <location>
        <begin position="1"/>
        <end position="21"/>
    </location>
</feature>
<dbReference type="InterPro" id="IPR001480">
    <property type="entry name" value="Bulb-type_lectin_dom"/>
</dbReference>
<comment type="catalytic activity">
    <reaction evidence="19 20">
        <text>L-seryl-[protein] + ATP = O-phospho-L-seryl-[protein] + ADP + H(+)</text>
        <dbReference type="Rhea" id="RHEA:17989"/>
        <dbReference type="Rhea" id="RHEA-COMP:9863"/>
        <dbReference type="Rhea" id="RHEA-COMP:11604"/>
        <dbReference type="ChEBI" id="CHEBI:15378"/>
        <dbReference type="ChEBI" id="CHEBI:29999"/>
        <dbReference type="ChEBI" id="CHEBI:30616"/>
        <dbReference type="ChEBI" id="CHEBI:83421"/>
        <dbReference type="ChEBI" id="CHEBI:456216"/>
        <dbReference type="EC" id="2.7.11.1"/>
    </reaction>
</comment>
<comment type="subcellular location">
    <subcellularLocation>
        <location evidence="1">Cell membrane</location>
        <topology evidence="1">Single-pass type I membrane protein</topology>
    </subcellularLocation>
</comment>
<evidence type="ECO:0000256" key="18">
    <source>
        <dbReference type="ARBA" id="ARBA00047899"/>
    </source>
</evidence>
<keyword evidence="13 22" id="KW-1133">Transmembrane helix</keyword>
<evidence type="ECO:0000256" key="19">
    <source>
        <dbReference type="ARBA" id="ARBA00048679"/>
    </source>
</evidence>
<proteinExistence type="inferred from homology"/>
<evidence type="ECO:0000256" key="11">
    <source>
        <dbReference type="ARBA" id="ARBA00022777"/>
    </source>
</evidence>
<evidence type="ECO:0000256" key="22">
    <source>
        <dbReference type="SAM" id="Phobius"/>
    </source>
</evidence>
<keyword evidence="5" id="KW-0597">Phosphoprotein</keyword>
<evidence type="ECO:0000256" key="7">
    <source>
        <dbReference type="ARBA" id="ARBA00022692"/>
    </source>
</evidence>
<dbReference type="PROSITE" id="PS00108">
    <property type="entry name" value="PROTEIN_KINASE_ST"/>
    <property type="match status" value="1"/>
</dbReference>
<dbReference type="GeneID" id="100824172"/>
<evidence type="ECO:0000259" key="26">
    <source>
        <dbReference type="PROSITE" id="PS50948"/>
    </source>
</evidence>
<dbReference type="eggNOG" id="ENOG502QTFK">
    <property type="taxonomic scope" value="Eukaryota"/>
</dbReference>
<dbReference type="KEGG" id="bdi:100824172"/>
<comment type="similarity">
    <text evidence="20">Belongs to the protein kinase superfamily. Ser/Thr protein kinase family.</text>
</comment>
<organism evidence="27">
    <name type="scientific">Brachypodium distachyon</name>
    <name type="common">Purple false brome</name>
    <name type="synonym">Trachynia distachya</name>
    <dbReference type="NCBI Taxonomy" id="15368"/>
    <lineage>
        <taxon>Eukaryota</taxon>
        <taxon>Viridiplantae</taxon>
        <taxon>Streptophyta</taxon>
        <taxon>Embryophyta</taxon>
        <taxon>Tracheophyta</taxon>
        <taxon>Spermatophyta</taxon>
        <taxon>Magnoliopsida</taxon>
        <taxon>Liliopsida</taxon>
        <taxon>Poales</taxon>
        <taxon>Poaceae</taxon>
        <taxon>BOP clade</taxon>
        <taxon>Pooideae</taxon>
        <taxon>Stipodae</taxon>
        <taxon>Brachypodieae</taxon>
        <taxon>Brachypodium</taxon>
    </lineage>
</organism>
<keyword evidence="8 23" id="KW-0732">Signal</keyword>
<keyword evidence="15" id="KW-1015">Disulfide bond</keyword>
<dbReference type="GO" id="GO:0004672">
    <property type="term" value="F:protein kinase activity"/>
    <property type="evidence" value="ECO:0000318"/>
    <property type="project" value="GO_Central"/>
</dbReference>
<feature type="domain" description="Protein kinase" evidence="24">
    <location>
        <begin position="464"/>
        <end position="737"/>
    </location>
</feature>
<dbReference type="PANTHER" id="PTHR47974:SF19">
    <property type="entry name" value="RECEPTOR-LIKE SERINE_THREONINE-PROTEIN KINASE"/>
    <property type="match status" value="1"/>
</dbReference>
<dbReference type="Gene3D" id="3.30.200.20">
    <property type="entry name" value="Phosphorylase Kinase, domain 1"/>
    <property type="match status" value="1"/>
</dbReference>
<dbReference type="CDD" id="cd01098">
    <property type="entry name" value="PAN_AP_plant"/>
    <property type="match status" value="1"/>
</dbReference>
<dbReference type="InterPro" id="IPR036426">
    <property type="entry name" value="Bulb-type_lectin_dom_sf"/>
</dbReference>
<keyword evidence="11 20" id="KW-0418">Kinase</keyword>
<evidence type="ECO:0000256" key="14">
    <source>
        <dbReference type="ARBA" id="ARBA00023136"/>
    </source>
</evidence>
<feature type="domain" description="Bulb-type lectin" evidence="25">
    <location>
        <begin position="31"/>
        <end position="154"/>
    </location>
</feature>
<dbReference type="SMART" id="SM00473">
    <property type="entry name" value="PAN_AP"/>
    <property type="match status" value="1"/>
</dbReference>
<dbReference type="InterPro" id="IPR024171">
    <property type="entry name" value="SRK-like_kinase"/>
</dbReference>
<dbReference type="Proteomes" id="UP000008810">
    <property type="component" value="Chromosome 2"/>
</dbReference>
<evidence type="ECO:0000256" key="23">
    <source>
        <dbReference type="SAM" id="SignalP"/>
    </source>
</evidence>
<feature type="chain" id="PRO_5014094554" description="Receptor-like serine/threonine-protein kinase" evidence="23">
    <location>
        <begin position="22"/>
        <end position="764"/>
    </location>
</feature>
<protein>
    <recommendedName>
        <fullName evidence="20">Receptor-like serine/threonine-protein kinase</fullName>
        <ecNumber evidence="20">2.7.11.1</ecNumber>
    </recommendedName>
</protein>
<evidence type="ECO:0000313" key="28">
    <source>
        <dbReference type="EnsemblPlants" id="KQK03358"/>
    </source>
</evidence>
<dbReference type="Pfam" id="PF08276">
    <property type="entry name" value="PAN_2"/>
    <property type="match status" value="1"/>
</dbReference>
<dbReference type="PANTHER" id="PTHR47974">
    <property type="entry name" value="OS07G0415500 PROTEIN"/>
    <property type="match status" value="1"/>
</dbReference>
<dbReference type="PROSITE" id="PS50011">
    <property type="entry name" value="PROTEIN_KINASE_DOM"/>
    <property type="match status" value="1"/>
</dbReference>
<dbReference type="OMA" id="THHTKIS"/>
<dbReference type="InterPro" id="IPR003609">
    <property type="entry name" value="Pan_app"/>
</dbReference>
<evidence type="ECO:0000256" key="17">
    <source>
        <dbReference type="ARBA" id="ARBA00023180"/>
    </source>
</evidence>
<dbReference type="FunFam" id="3.30.200.20:FF:000370">
    <property type="entry name" value="Receptor-like protein kinase 4"/>
    <property type="match status" value="1"/>
</dbReference>
<evidence type="ECO:0000313" key="27">
    <source>
        <dbReference type="EMBL" id="KQK03358.1"/>
    </source>
</evidence>
<dbReference type="OrthoDB" id="586851at2759"/>
<keyword evidence="10 20" id="KW-0547">Nucleotide-binding</keyword>
<keyword evidence="17" id="KW-0325">Glycoprotein</keyword>
<evidence type="ECO:0000256" key="5">
    <source>
        <dbReference type="ARBA" id="ARBA00022553"/>
    </source>
</evidence>
<keyword evidence="2" id="KW-1003">Cell membrane</keyword>
<dbReference type="ExpressionAtlas" id="I1HDE8">
    <property type="expression patterns" value="baseline"/>
</dbReference>
<dbReference type="SMART" id="SM00108">
    <property type="entry name" value="B_lectin"/>
    <property type="match status" value="1"/>
</dbReference>
<dbReference type="InterPro" id="IPR011009">
    <property type="entry name" value="Kinase-like_dom_sf"/>
</dbReference>
<dbReference type="EC" id="2.7.11.1" evidence="20"/>
<evidence type="ECO:0000259" key="25">
    <source>
        <dbReference type="PROSITE" id="PS50927"/>
    </source>
</evidence>
<dbReference type="EMBL" id="CM000881">
    <property type="protein sequence ID" value="KQK03358.1"/>
    <property type="molecule type" value="Genomic_DNA"/>
</dbReference>
<dbReference type="RefSeq" id="XP_003565754.1">
    <property type="nucleotide sequence ID" value="XM_003565706.3"/>
</dbReference>